<evidence type="ECO:0000256" key="5">
    <source>
        <dbReference type="ARBA" id="ARBA00022776"/>
    </source>
</evidence>
<keyword evidence="6 9" id="KW-0175">Coiled coil</keyword>
<feature type="coiled-coil region" evidence="9">
    <location>
        <begin position="186"/>
        <end position="227"/>
    </location>
</feature>
<evidence type="ECO:0000256" key="8">
    <source>
        <dbReference type="ARBA" id="ARBA00023328"/>
    </source>
</evidence>
<dbReference type="OrthoDB" id="8194677at2759"/>
<comment type="similarity">
    <text evidence="2">Belongs to the NUF2 family.</text>
</comment>
<dbReference type="Gene3D" id="1.10.418.60">
    <property type="entry name" value="Ncd80 complex, Nuf2 subunit"/>
    <property type="match status" value="1"/>
</dbReference>
<keyword evidence="5" id="KW-0498">Mitosis</keyword>
<keyword evidence="7" id="KW-0131">Cell cycle</keyword>
<dbReference type="GO" id="GO:0007059">
    <property type="term" value="P:chromosome segregation"/>
    <property type="evidence" value="ECO:0007669"/>
    <property type="project" value="EnsemblFungi"/>
</dbReference>
<keyword evidence="3" id="KW-0158">Chromosome</keyword>
<dbReference type="RefSeq" id="XP_003688050.1">
    <property type="nucleotide sequence ID" value="XM_003688002.1"/>
</dbReference>
<evidence type="ECO:0000256" key="6">
    <source>
        <dbReference type="ARBA" id="ARBA00023054"/>
    </source>
</evidence>
<dbReference type="eggNOG" id="KOG4438">
    <property type="taxonomic scope" value="Eukaryota"/>
</dbReference>
<dbReference type="GeneID" id="11531857"/>
<dbReference type="Gene3D" id="1.20.5.340">
    <property type="match status" value="1"/>
</dbReference>
<feature type="domain" description="Kinetochore protein Nuf2 N-terminal" evidence="10">
    <location>
        <begin position="4"/>
        <end position="143"/>
    </location>
</feature>
<dbReference type="STRING" id="1071381.G8C0V5"/>
<dbReference type="EMBL" id="HE612868">
    <property type="protein sequence ID" value="CCE65616.1"/>
    <property type="molecule type" value="Genomic_DNA"/>
</dbReference>
<reference evidence="11 12" key="1">
    <citation type="journal article" date="2011" name="Proc. Natl. Acad. Sci. U.S.A.">
        <title>Evolutionary erosion of yeast sex chromosomes by mating-type switching accidents.</title>
        <authorList>
            <person name="Gordon J.L."/>
            <person name="Armisen D."/>
            <person name="Proux-Wera E."/>
            <person name="Oheigeartaigh S.S."/>
            <person name="Byrne K.P."/>
            <person name="Wolfe K.H."/>
        </authorList>
    </citation>
    <scope>NUCLEOTIDE SEQUENCE [LARGE SCALE GENOMIC DNA]</scope>
    <source>
        <strain evidence="12">ATCC 24235 / CBS 4417 / NBRC 1672 / NRRL Y-8282 / UCD 70-5</strain>
    </source>
</reference>
<dbReference type="InterPro" id="IPR038275">
    <property type="entry name" value="Nuf2_N_sf"/>
</dbReference>
<evidence type="ECO:0000313" key="12">
    <source>
        <dbReference type="Proteomes" id="UP000005666"/>
    </source>
</evidence>
<evidence type="ECO:0000313" key="11">
    <source>
        <dbReference type="EMBL" id="CCE65616.1"/>
    </source>
</evidence>
<evidence type="ECO:0000256" key="2">
    <source>
        <dbReference type="ARBA" id="ARBA00005498"/>
    </source>
</evidence>
<dbReference type="GO" id="GO:0051301">
    <property type="term" value="P:cell division"/>
    <property type="evidence" value="ECO:0007669"/>
    <property type="project" value="UniProtKB-KW"/>
</dbReference>
<dbReference type="GO" id="GO:0005876">
    <property type="term" value="C:spindle microtubule"/>
    <property type="evidence" value="ECO:0007669"/>
    <property type="project" value="EnsemblFungi"/>
</dbReference>
<dbReference type="KEGG" id="tpf:TPHA_0M00410"/>
<keyword evidence="4" id="KW-0132">Cell division</keyword>
<dbReference type="Proteomes" id="UP000005666">
    <property type="component" value="Chromosome 13"/>
</dbReference>
<keyword evidence="12" id="KW-1185">Reference proteome</keyword>
<evidence type="ECO:0000256" key="9">
    <source>
        <dbReference type="SAM" id="Coils"/>
    </source>
</evidence>
<evidence type="ECO:0000259" key="10">
    <source>
        <dbReference type="Pfam" id="PF03800"/>
    </source>
</evidence>
<feature type="coiled-coil region" evidence="9">
    <location>
        <begin position="260"/>
        <end position="287"/>
    </location>
</feature>
<dbReference type="OMA" id="ANDLQIC"/>
<evidence type="ECO:0000256" key="7">
    <source>
        <dbReference type="ARBA" id="ARBA00023306"/>
    </source>
</evidence>
<organism evidence="11 12">
    <name type="scientific">Tetrapisispora phaffii (strain ATCC 24235 / CBS 4417 / NBRC 1672 / NRRL Y-8282 / UCD 70-5)</name>
    <name type="common">Yeast</name>
    <name type="synonym">Fabospora phaffii</name>
    <dbReference type="NCBI Taxonomy" id="1071381"/>
    <lineage>
        <taxon>Eukaryota</taxon>
        <taxon>Fungi</taxon>
        <taxon>Dikarya</taxon>
        <taxon>Ascomycota</taxon>
        <taxon>Saccharomycotina</taxon>
        <taxon>Saccharomycetes</taxon>
        <taxon>Saccharomycetales</taxon>
        <taxon>Saccharomycetaceae</taxon>
        <taxon>Tetrapisispora</taxon>
    </lineage>
</organism>
<feature type="coiled-coil region" evidence="9">
    <location>
        <begin position="352"/>
        <end position="379"/>
    </location>
</feature>
<evidence type="ECO:0000256" key="1">
    <source>
        <dbReference type="ARBA" id="ARBA00004584"/>
    </source>
</evidence>
<gene>
    <name evidence="11" type="primary">TPHA0M00410</name>
    <name evidence="11" type="ordered locus">TPHA_0M00410</name>
</gene>
<feature type="coiled-coil region" evidence="9">
    <location>
        <begin position="403"/>
        <end position="439"/>
    </location>
</feature>
<dbReference type="Pfam" id="PF03800">
    <property type="entry name" value="Nuf2"/>
    <property type="match status" value="1"/>
</dbReference>
<comment type="subcellular location">
    <subcellularLocation>
        <location evidence="1">Chromosome</location>
        <location evidence="1">Centromere</location>
    </subcellularLocation>
</comment>
<proteinExistence type="inferred from homology"/>
<keyword evidence="8" id="KW-0137">Centromere</keyword>
<dbReference type="HOGENOM" id="CLU_025461_2_0_1"/>
<accession>G8C0V5</accession>
<evidence type="ECO:0000256" key="4">
    <source>
        <dbReference type="ARBA" id="ARBA00022618"/>
    </source>
</evidence>
<name>G8C0V5_TETPH</name>
<dbReference type="GO" id="GO:0005816">
    <property type="term" value="C:spindle pole body"/>
    <property type="evidence" value="ECO:0007669"/>
    <property type="project" value="EnsemblFungi"/>
</dbReference>
<dbReference type="GO" id="GO:0008017">
    <property type="term" value="F:microtubule binding"/>
    <property type="evidence" value="ECO:0007669"/>
    <property type="project" value="EnsemblFungi"/>
</dbReference>
<dbReference type="InterPro" id="IPR005549">
    <property type="entry name" value="Kinetochore_Nuf2_N"/>
</dbReference>
<sequence>MSRYTFPILDIPEIVLTLHKCDFAMANEVNIRRPTSEYIITLYKQIIESYMGLSADHLLTLGVNANKESVTNDNNDEHNVLNVLVLNKICFKFFLNIGVTDFNIMDLYKPDHLRVQRLLSAVVNFARFRVEKMEDCTDIIEKSGVLLDELTSTFHKFNYLQNIKNQYVIKSHPSNELDNVSPFVDSINNEEELKRLDSENAALEIELKKLTAVQEQLKNNYDNYKRTKNDLFTGLESVNFKYIELESEKKKLEKFTNANIVDINRKIDDVKSQIKIYDEKLISLQEKQNNVKVAVTSLQHIIEELYDIIRLLSTDLEQKNRDEQDLLNFQKQLKLRNEKLEVLLKSNISYKLKLLNNQLEAQNEKLLDLKKQHDRETLENDSTITNLKRKYNEETLKEFKEGEKNIQENLINIELKNIELEIEEMQNNYKIEINEIENQYSLLVTHINNYMEKMLNKMQI</sequence>
<evidence type="ECO:0000256" key="3">
    <source>
        <dbReference type="ARBA" id="ARBA00022454"/>
    </source>
</evidence>
<dbReference type="AlphaFoldDB" id="G8C0V5"/>
<protein>
    <recommendedName>
        <fullName evidence="10">Kinetochore protein Nuf2 N-terminal domain-containing protein</fullName>
    </recommendedName>
</protein>
<dbReference type="GO" id="GO:0031262">
    <property type="term" value="C:Ndc80 complex"/>
    <property type="evidence" value="ECO:0007669"/>
    <property type="project" value="EnsemblFungi"/>
</dbReference>